<organism evidence="2 3">
    <name type="scientific">Agrobacterium rubi TR3 = NBRC 13261</name>
    <dbReference type="NCBI Taxonomy" id="1368415"/>
    <lineage>
        <taxon>Bacteria</taxon>
        <taxon>Pseudomonadati</taxon>
        <taxon>Pseudomonadota</taxon>
        <taxon>Alphaproteobacteria</taxon>
        <taxon>Hyphomicrobiales</taxon>
        <taxon>Rhizobiaceae</taxon>
        <taxon>Rhizobium/Agrobacterium group</taxon>
        <taxon>Agrobacterium</taxon>
    </lineage>
</organism>
<sequence>MTESAPLQRYVSMNLGGFYVWDLAQNLFWADETFAKIMGFVPEELDGGLPVESMMPLIHEDDQPHVVRGIKNSVLSGEPFEMVYRIRRGDAFAKITEIGKCYRYVDGVATLFSGVVFESSYPTDVDASNGNMPTAAV</sequence>
<dbReference type="AlphaFoldDB" id="A0A081D0M6"/>
<comment type="caution">
    <text evidence="2">The sequence shown here is derived from an EMBL/GenBank/DDBJ whole genome shotgun (WGS) entry which is preliminary data.</text>
</comment>
<dbReference type="CDD" id="cd00130">
    <property type="entry name" value="PAS"/>
    <property type="match status" value="1"/>
</dbReference>
<dbReference type="EMBL" id="BBJU01000025">
    <property type="protein sequence ID" value="GAK72472.1"/>
    <property type="molecule type" value="Genomic_DNA"/>
</dbReference>
<name>A0A081D0M6_9HYPH</name>
<accession>A0A081D0M6</accession>
<evidence type="ECO:0000313" key="2">
    <source>
        <dbReference type="EMBL" id="GAK72472.1"/>
    </source>
</evidence>
<dbReference type="InterPro" id="IPR013655">
    <property type="entry name" value="PAS_fold_3"/>
</dbReference>
<dbReference type="InterPro" id="IPR035965">
    <property type="entry name" value="PAS-like_dom_sf"/>
</dbReference>
<proteinExistence type="predicted"/>
<dbReference type="SUPFAM" id="SSF55785">
    <property type="entry name" value="PYP-like sensor domain (PAS domain)"/>
    <property type="match status" value="1"/>
</dbReference>
<protein>
    <recommendedName>
        <fullName evidence="1">PAS domain-containing protein</fullName>
    </recommendedName>
</protein>
<dbReference type="OrthoDB" id="8404446at2"/>
<dbReference type="PROSITE" id="PS50112">
    <property type="entry name" value="PAS"/>
    <property type="match status" value="1"/>
</dbReference>
<dbReference type="RefSeq" id="WP_045231890.1">
    <property type="nucleotide sequence ID" value="NZ_BBJU01000025.1"/>
</dbReference>
<dbReference type="Proteomes" id="UP000028701">
    <property type="component" value="Unassembled WGS sequence"/>
</dbReference>
<dbReference type="Gene3D" id="3.30.450.20">
    <property type="entry name" value="PAS domain"/>
    <property type="match status" value="1"/>
</dbReference>
<evidence type="ECO:0000259" key="1">
    <source>
        <dbReference type="PROSITE" id="PS50112"/>
    </source>
</evidence>
<reference evidence="2 3" key="1">
    <citation type="submission" date="2014-08" db="EMBL/GenBank/DDBJ databases">
        <title>Whole genome shotgun sequence of Rhizobium rubi NBRC 13261.</title>
        <authorList>
            <person name="Katano-Makiyama Y."/>
            <person name="Hosoyama A."/>
            <person name="Hashimoto M."/>
            <person name="Hosoyama Y."/>
            <person name="Noguchi M."/>
            <person name="Tsuchikane K."/>
            <person name="Uohara A."/>
            <person name="Ohji S."/>
            <person name="Ichikawa N."/>
            <person name="Kimura A."/>
            <person name="Yamazoe A."/>
            <person name="Fujita N."/>
        </authorList>
    </citation>
    <scope>NUCLEOTIDE SEQUENCE [LARGE SCALE GENOMIC DNA]</scope>
    <source>
        <strain evidence="2 3">NBRC 13261</strain>
    </source>
</reference>
<evidence type="ECO:0000313" key="3">
    <source>
        <dbReference type="Proteomes" id="UP000028701"/>
    </source>
</evidence>
<feature type="domain" description="PAS" evidence="1">
    <location>
        <begin position="3"/>
        <end position="77"/>
    </location>
</feature>
<dbReference type="eggNOG" id="COG2202">
    <property type="taxonomic scope" value="Bacteria"/>
</dbReference>
<gene>
    <name evidence="2" type="ORF">RRU01S_25_01630</name>
</gene>
<dbReference type="InterPro" id="IPR000014">
    <property type="entry name" value="PAS"/>
</dbReference>
<dbReference type="Pfam" id="PF08447">
    <property type="entry name" value="PAS_3"/>
    <property type="match status" value="1"/>
</dbReference>